<keyword evidence="5" id="KW-0614">Plasmid</keyword>
<evidence type="ECO:0000256" key="3">
    <source>
        <dbReference type="SAM" id="MobiDB-lite"/>
    </source>
</evidence>
<dbReference type="PANTHER" id="PTHR38340">
    <property type="entry name" value="S-LAYER PROTEIN"/>
    <property type="match status" value="1"/>
</dbReference>
<dbReference type="SUPFAM" id="SSF55486">
    <property type="entry name" value="Metalloproteases ('zincins'), catalytic domain"/>
    <property type="match status" value="1"/>
</dbReference>
<evidence type="ECO:0000313" key="5">
    <source>
        <dbReference type="EMBL" id="ANY84448.1"/>
    </source>
</evidence>
<dbReference type="EMBL" id="CP016619">
    <property type="protein sequence ID" value="ANY84448.1"/>
    <property type="molecule type" value="Genomic_DNA"/>
</dbReference>
<protein>
    <recommendedName>
        <fullName evidence="4">Cadherin domain-containing protein</fullName>
    </recommendedName>
</protein>
<geneLocation type="plasmid" evidence="5">
    <name>unnamed2</name>
</geneLocation>
<dbReference type="CDD" id="cd11304">
    <property type="entry name" value="Cadherin_repeat"/>
    <property type="match status" value="1"/>
</dbReference>
<dbReference type="PROSITE" id="PS00330">
    <property type="entry name" value="HEMOLYSIN_CALCIUM"/>
    <property type="match status" value="4"/>
</dbReference>
<dbReference type="Pfam" id="PF00353">
    <property type="entry name" value="HemolysinCabind"/>
    <property type="match status" value="4"/>
</dbReference>
<name>A0A1B2EWX2_9HYPH</name>
<sequence>MVPAGGENTAPDTTATTASTNEGTAVAILLSGADTDGTVASFAITTAPSGGELFLDQAGTQPVNPANIPAGAGNSATVWFLPGPTFNGTATLAYASVDNDGSQDQSPATVSIEVTPVDDDAPLITSNGGGNTAAVTLNENSLVVTTITVTDPDEPDTAAPSIASIGVLAVQVTYSLEGPDAALFSISDSGELAFLAAPDFENPTDAGQDNVYEVTVRVTDRTGRTDTQDIAVTISNQPGTSLTGDPSGVPTMDTLTGTGEEDNISGLLMGDTLSGLGGNDFIAGGNGFDLLDGGDGNDVLIGGAGFDTLLGGAGNDELSGGDGEDRLEGGDGDDQMLGGNGVDTFIGGRGEDEMVGGAGQDWLDYGAEELIPRLAGETAQGVSVNQLAIDDGTDSLPHDCAVDTFGNTDHIAEIRNINGTSLNDWIRGGGQANTLLGNAGDDILRGRGENDTLDGGAGNDTAEYRGNLSDYLITQNVDGSLTIQDLRPGDNLTTDGTDTVRNMERFQFADGTRSLDDILSPKADGFDFTVSVVDPNGLAATQQDAIISNMSAAVEHWSRYISGDGTIDIEIVITEEAGTASAASVTNTQIGDFNGNVLVRDSVPHELITGVDLNGAEADARVSLPVNYLLNELWLDPTPTDSTEPVPTDKTDALSVFMHEFGHALGMTGFGEANGTLNRGIASVYDSLITFQGGNPFFNGPTTVEVFGRPLPLSNPLQGDLNNYAHYGHETSDGLDDNLMEGNTFYMRGFRYDIKQVDLAIMKDMGLNVGDAWLIA</sequence>
<dbReference type="PANTHER" id="PTHR38340:SF1">
    <property type="entry name" value="S-LAYER PROTEIN"/>
    <property type="match status" value="1"/>
</dbReference>
<proteinExistence type="predicted"/>
<dbReference type="GO" id="GO:0005576">
    <property type="term" value="C:extracellular region"/>
    <property type="evidence" value="ECO:0007669"/>
    <property type="project" value="UniProtKB-SubCell"/>
</dbReference>
<gene>
    <name evidence="5" type="ORF">BB934_40315</name>
</gene>
<dbReference type="KEGG" id="moc:BB934_40315"/>
<feature type="domain" description="Cadherin" evidence="4">
    <location>
        <begin position="135"/>
        <end position="252"/>
    </location>
</feature>
<dbReference type="PRINTS" id="PR00313">
    <property type="entry name" value="CABNDNGRPT"/>
</dbReference>
<feature type="region of interest" description="Disordered" evidence="3">
    <location>
        <begin position="315"/>
        <end position="339"/>
    </location>
</feature>
<accession>A0A1B2EWX2</accession>
<dbReference type="InterPro" id="IPR011049">
    <property type="entry name" value="Serralysin-like_metalloprot_C"/>
</dbReference>
<dbReference type="InterPro" id="IPR018511">
    <property type="entry name" value="Hemolysin-typ_Ca-bd_CS"/>
</dbReference>
<dbReference type="PROSITE" id="PS50268">
    <property type="entry name" value="CADHERIN_2"/>
    <property type="match status" value="1"/>
</dbReference>
<dbReference type="SUPFAM" id="SSF51120">
    <property type="entry name" value="beta-Roll"/>
    <property type="match status" value="3"/>
</dbReference>
<dbReference type="InterPro" id="IPR001343">
    <property type="entry name" value="Hemolysn_Ca-bd"/>
</dbReference>
<comment type="subcellular location">
    <subcellularLocation>
        <location evidence="1">Secreted</location>
    </subcellularLocation>
</comment>
<organism evidence="5">
    <name type="scientific">Microvirga ossetica</name>
    <dbReference type="NCBI Taxonomy" id="1882682"/>
    <lineage>
        <taxon>Bacteria</taxon>
        <taxon>Pseudomonadati</taxon>
        <taxon>Pseudomonadota</taxon>
        <taxon>Alphaproteobacteria</taxon>
        <taxon>Hyphomicrobiales</taxon>
        <taxon>Methylobacteriaceae</taxon>
        <taxon>Microvirga</taxon>
    </lineage>
</organism>
<keyword evidence="2" id="KW-0964">Secreted</keyword>
<dbReference type="GO" id="GO:0005509">
    <property type="term" value="F:calcium ion binding"/>
    <property type="evidence" value="ECO:0007669"/>
    <property type="project" value="InterPro"/>
</dbReference>
<dbReference type="GO" id="GO:0016020">
    <property type="term" value="C:membrane"/>
    <property type="evidence" value="ECO:0007669"/>
    <property type="project" value="InterPro"/>
</dbReference>
<dbReference type="Gene3D" id="2.150.10.10">
    <property type="entry name" value="Serralysin-like metalloprotease, C-terminal"/>
    <property type="match status" value="2"/>
</dbReference>
<dbReference type="Gene3D" id="2.60.40.60">
    <property type="entry name" value="Cadherins"/>
    <property type="match status" value="1"/>
</dbReference>
<dbReference type="AlphaFoldDB" id="A0A1B2EWX2"/>
<dbReference type="InterPro" id="IPR015919">
    <property type="entry name" value="Cadherin-like_sf"/>
</dbReference>
<dbReference type="InterPro" id="IPR050557">
    <property type="entry name" value="RTX_toxin/Mannuronan_C5-epim"/>
</dbReference>
<dbReference type="InterPro" id="IPR002126">
    <property type="entry name" value="Cadherin-like_dom"/>
</dbReference>
<evidence type="ECO:0000259" key="4">
    <source>
        <dbReference type="PROSITE" id="PS50268"/>
    </source>
</evidence>
<dbReference type="GO" id="GO:0007156">
    <property type="term" value="P:homophilic cell adhesion via plasma membrane adhesion molecules"/>
    <property type="evidence" value="ECO:0007669"/>
    <property type="project" value="InterPro"/>
</dbReference>
<evidence type="ECO:0000256" key="2">
    <source>
        <dbReference type="ARBA" id="ARBA00022525"/>
    </source>
</evidence>
<dbReference type="SUPFAM" id="SSF49313">
    <property type="entry name" value="Cadherin-like"/>
    <property type="match status" value="1"/>
</dbReference>
<reference evidence="5" key="1">
    <citation type="submission" date="2016-07" db="EMBL/GenBank/DDBJ databases">
        <title>Microvirga ossetica sp. nov. a new species of rhizobia isolated from root nodules of the legume species Vicia alpestris Steven originated from North Ossetia region in the Caucasus.</title>
        <authorList>
            <person name="Safronova V.I."/>
            <person name="Kuznetsova I.G."/>
            <person name="Sazanova A.L."/>
            <person name="Belimov A."/>
            <person name="Andronov E."/>
            <person name="Osledkin Y.S."/>
            <person name="Onishchuk O.P."/>
            <person name="Kurchak O.N."/>
            <person name="Shaposhnikov A.I."/>
            <person name="Willems A."/>
            <person name="Tikhonovich I.A."/>
        </authorList>
    </citation>
    <scope>NUCLEOTIDE SEQUENCE [LARGE SCALE GENOMIC DNA]</scope>
    <source>
        <strain evidence="5">V5/3M</strain>
        <plasmid evidence="5">unnamed2</plasmid>
    </source>
</reference>
<evidence type="ECO:0000256" key="1">
    <source>
        <dbReference type="ARBA" id="ARBA00004613"/>
    </source>
</evidence>